<dbReference type="HOGENOM" id="CLU_491899_0_0_1"/>
<proteinExistence type="predicted"/>
<evidence type="ECO:0000256" key="1">
    <source>
        <dbReference type="SAM" id="MobiDB-lite"/>
    </source>
</evidence>
<gene>
    <name evidence="3" type="ORF">GQ26_0400390</name>
</gene>
<feature type="chain" id="PRO_5001887833" evidence="2">
    <location>
        <begin position="24"/>
        <end position="467"/>
    </location>
</feature>
<feature type="signal peptide" evidence="2">
    <location>
        <begin position="1"/>
        <end position="23"/>
    </location>
</feature>
<keyword evidence="2" id="KW-0732">Signal</keyword>
<feature type="compositionally biased region" description="Basic residues" evidence="1">
    <location>
        <begin position="157"/>
        <end position="167"/>
    </location>
</feature>
<reference evidence="3" key="1">
    <citation type="journal article" date="2014" name="PLoS Genet.">
        <title>Signature Gene Expression Reveals Novel Clues to the Molecular Mechanisms of Dimorphic Transition in Penicillium marneffei.</title>
        <authorList>
            <person name="Yang E."/>
            <person name="Wang G."/>
            <person name="Cai J."/>
            <person name="Woo P.C."/>
            <person name="Lau S.K."/>
            <person name="Yuen K.-Y."/>
            <person name="Chow W.-N."/>
            <person name="Lin X."/>
        </authorList>
    </citation>
    <scope>NUCLEOTIDE SEQUENCE [LARGE SCALE GENOMIC DNA]</scope>
    <source>
        <strain evidence="3">PM1</strain>
    </source>
</reference>
<feature type="region of interest" description="Disordered" evidence="1">
    <location>
        <begin position="181"/>
        <end position="200"/>
    </location>
</feature>
<comment type="caution">
    <text evidence="3">The sequence shown here is derived from an EMBL/GenBank/DDBJ whole genome shotgun (WGS) entry which is preliminary data.</text>
</comment>
<evidence type="ECO:0000256" key="2">
    <source>
        <dbReference type="SAM" id="SignalP"/>
    </source>
</evidence>
<dbReference type="EMBL" id="JPOX01000040">
    <property type="protein sequence ID" value="KFX42847.1"/>
    <property type="molecule type" value="Genomic_DNA"/>
</dbReference>
<feature type="region of interest" description="Disordered" evidence="1">
    <location>
        <begin position="133"/>
        <end position="167"/>
    </location>
</feature>
<feature type="compositionally biased region" description="Low complexity" evidence="1">
    <location>
        <begin position="189"/>
        <end position="200"/>
    </location>
</feature>
<sequence>MSSRCFSRKLCAAVISLTHVASADSINSETPASDISSAQNIPSVEAGLNTGIADYDTEHVDTHEYENSPWSMAGTTPDLAQMSDAIEQIFDSCQNSQGLDCFTTPEGFTDQDGLSYSGLPAGECMPADNHLAGTAGMESYPTPVSNPSHTPKPGNRVQKRKPRKTTRGKAICEDRNVPASTLPALARGNPSSSNETNSPPLDLLRCLVGKARQVTDGEMLREVDKLNDETLRTIYETGDQIVRSTCDILNDWSEWLLREFQPVLLPPYHSLSTVEKCVAASRILVEPKDGSHSKSISRRLAQVLLYIFVHVYENELEQTFHRKSRTPIAMAHDSIMDRITWNRNRLINSKNYGKRWWRLGSGIGIITILTCAPDSVIGDMENRTYTDDFLKLLINYVRNAYPKAVAHFQSLDPIIQSLFANNSLPTNVSVRLDSLHLEFNALPERVQWFNTEKAMEAATDRFLRVFK</sequence>
<protein>
    <submittedName>
        <fullName evidence="3">Uncharacterized protein</fullName>
    </submittedName>
</protein>
<dbReference type="AlphaFoldDB" id="A0A093URC6"/>
<name>A0A093URC6_TALMA</name>
<accession>A0A093URC6</accession>
<evidence type="ECO:0000313" key="3">
    <source>
        <dbReference type="EMBL" id="KFX42847.1"/>
    </source>
</evidence>
<organism evidence="3">
    <name type="scientific">Talaromyces marneffei PM1</name>
    <dbReference type="NCBI Taxonomy" id="1077442"/>
    <lineage>
        <taxon>Eukaryota</taxon>
        <taxon>Fungi</taxon>
        <taxon>Dikarya</taxon>
        <taxon>Ascomycota</taxon>
        <taxon>Pezizomycotina</taxon>
        <taxon>Eurotiomycetes</taxon>
        <taxon>Eurotiomycetidae</taxon>
        <taxon>Eurotiales</taxon>
        <taxon>Trichocomaceae</taxon>
        <taxon>Talaromyces</taxon>
        <taxon>Talaromyces sect. Talaromyces</taxon>
    </lineage>
</organism>